<protein>
    <submittedName>
        <fullName evidence="1">Tat pathway signal protein</fullName>
    </submittedName>
</protein>
<sequence length="136" mass="13995">MDRRHLIGLTLHGVALGGLAAAGAVQASPEKSGGGKGGYLSLPTATATVLRRDGRRGVMTVETGLDIADGALMERAQLSQPRLSAAYNEIVRIAAARLLPDAPPNVEWLVVALQHATDAILGKPGAKLLLGTVMVA</sequence>
<dbReference type="RefSeq" id="WP_046652456.1">
    <property type="nucleotide sequence ID" value="NZ_CP021995.1"/>
</dbReference>
<dbReference type="AlphaFoldDB" id="A0A1Z3LWU9"/>
<evidence type="ECO:0000313" key="1">
    <source>
        <dbReference type="EMBL" id="ASD26671.1"/>
    </source>
</evidence>
<reference evidence="1 2" key="1">
    <citation type="submission" date="2017-06" db="EMBL/GenBank/DDBJ databases">
        <title>Biodegradation of gentamicin by bacterial consortia AMQD4 in synthetic medium and raw gentamicin sewage.</title>
        <authorList>
            <person name="Chang H."/>
            <person name="Feng Y."/>
            <person name="Li Z."/>
            <person name="Xue J."/>
            <person name="Cheng D."/>
        </authorList>
    </citation>
    <scope>NUCLEOTIDE SEQUENCE [LARGE SCALE GENOMIC DNA]</scope>
    <source>
        <strain evidence="1 2">BZC3</strain>
    </source>
</reference>
<accession>A0A1Z3LWU9</accession>
<reference evidence="1 2" key="2">
    <citation type="submission" date="2017-06" db="EMBL/GenBank/DDBJ databases">
        <authorList>
            <person name="Kim H.J."/>
            <person name="Triplett B.A."/>
        </authorList>
    </citation>
    <scope>NUCLEOTIDE SEQUENCE [LARGE SCALE GENOMIC DNA]</scope>
    <source>
        <strain evidence="1 2">BZC3</strain>
    </source>
</reference>
<evidence type="ECO:0000313" key="2">
    <source>
        <dbReference type="Proteomes" id="UP000197024"/>
    </source>
</evidence>
<dbReference type="STRING" id="293.GCA_000988015_02353"/>
<organism evidence="1 2">
    <name type="scientific">Brevundimonas diminuta</name>
    <name type="common">Pseudomonas diminuta</name>
    <dbReference type="NCBI Taxonomy" id="293"/>
    <lineage>
        <taxon>Bacteria</taxon>
        <taxon>Pseudomonadati</taxon>
        <taxon>Pseudomonadota</taxon>
        <taxon>Alphaproteobacteria</taxon>
        <taxon>Caulobacterales</taxon>
        <taxon>Caulobacteraceae</taxon>
        <taxon>Brevundimonas</taxon>
    </lineage>
</organism>
<dbReference type="EMBL" id="CP021995">
    <property type="protein sequence ID" value="ASD26671.1"/>
    <property type="molecule type" value="Genomic_DNA"/>
</dbReference>
<proteinExistence type="predicted"/>
<gene>
    <name evidence="1" type="ORF">CD943_07060</name>
</gene>
<name>A0A1Z3LWU9_BREDI</name>
<dbReference type="Proteomes" id="UP000197024">
    <property type="component" value="Chromosome"/>
</dbReference>